<keyword evidence="2 6" id="KW-0812">Transmembrane</keyword>
<dbReference type="Pfam" id="PF20216">
    <property type="entry name" value="DUF6576"/>
    <property type="match status" value="1"/>
</dbReference>
<dbReference type="PANTHER" id="PTHR43066">
    <property type="entry name" value="RHOMBOID-RELATED PROTEIN"/>
    <property type="match status" value="1"/>
</dbReference>
<feature type="compositionally biased region" description="Low complexity" evidence="5">
    <location>
        <begin position="257"/>
        <end position="271"/>
    </location>
</feature>
<dbReference type="GO" id="GO:0004252">
    <property type="term" value="F:serine-type endopeptidase activity"/>
    <property type="evidence" value="ECO:0007669"/>
    <property type="project" value="InterPro"/>
</dbReference>
<reference evidence="9 10" key="1">
    <citation type="submission" date="2012-12" db="EMBL/GenBank/DDBJ databases">
        <title>Genome assembly of Fulvivirga imtechensis AK7.</title>
        <authorList>
            <person name="Nupur N."/>
            <person name="Khatri I."/>
            <person name="Kumar R."/>
            <person name="Subramanian S."/>
            <person name="Pinnaka A."/>
        </authorList>
    </citation>
    <scope>NUCLEOTIDE SEQUENCE [LARGE SCALE GENOMIC DNA]</scope>
    <source>
        <strain evidence="9 10">AK7</strain>
    </source>
</reference>
<evidence type="ECO:0000313" key="10">
    <source>
        <dbReference type="Proteomes" id="UP000011135"/>
    </source>
</evidence>
<keyword evidence="4 6" id="KW-0472">Membrane</keyword>
<dbReference type="InterPro" id="IPR035952">
    <property type="entry name" value="Rhomboid-like_sf"/>
</dbReference>
<feature type="region of interest" description="Disordered" evidence="5">
    <location>
        <begin position="252"/>
        <end position="276"/>
    </location>
</feature>
<dbReference type="EMBL" id="AMZN01000139">
    <property type="protein sequence ID" value="ELR68128.1"/>
    <property type="molecule type" value="Genomic_DNA"/>
</dbReference>
<dbReference type="eggNOG" id="COG0705">
    <property type="taxonomic scope" value="Bacteria"/>
</dbReference>
<dbReference type="Gene3D" id="1.20.1540.10">
    <property type="entry name" value="Rhomboid-like"/>
    <property type="match status" value="1"/>
</dbReference>
<dbReference type="GO" id="GO:0016020">
    <property type="term" value="C:membrane"/>
    <property type="evidence" value="ECO:0007669"/>
    <property type="project" value="UniProtKB-SubCell"/>
</dbReference>
<evidence type="ECO:0000256" key="3">
    <source>
        <dbReference type="ARBA" id="ARBA00022989"/>
    </source>
</evidence>
<dbReference type="PANTHER" id="PTHR43066:SF11">
    <property type="entry name" value="PEPTIDASE S54 RHOMBOID DOMAIN-CONTAINING PROTEIN"/>
    <property type="match status" value="1"/>
</dbReference>
<gene>
    <name evidence="9" type="ORF">C900_00704</name>
</gene>
<sequence length="308" mass="33992">MNGGGFLSDFKNAFNRPNSAHTQLIIINVVVFLFLAVLNVFSSLFNFREVFAVIYDQFSIPPLFGEFLTRPWTLVTYAFAHSLSDIFHILFNMLVFYWFAKLIIEYLGSDKVISLYVLGALAGGIAYLMVYNLIPFYAARSGFGGMVGASAAVYAVVVAAATLIPNYTFFLLFLGPVRIKYIAAFYIVLSFLGSVGNNAGGNIAHLGGALIGFIYIKQLQGGNDWGAWVTTFRRFVKSFFVKQSNIKVSYKKGRPASSRSTSGSSRTSSSSAKASQDEIDAILDKISERGYESLTKEEKQKLFNASKK</sequence>
<dbReference type="AlphaFoldDB" id="L8JIP3"/>
<feature type="domain" description="Peptidase S54 rhomboid" evidence="7">
    <location>
        <begin position="70"/>
        <end position="216"/>
    </location>
</feature>
<dbReference type="RefSeq" id="WP_009583626.1">
    <property type="nucleotide sequence ID" value="NZ_AMZN01000139.1"/>
</dbReference>
<name>L8JIP3_9BACT</name>
<evidence type="ECO:0000256" key="6">
    <source>
        <dbReference type="SAM" id="Phobius"/>
    </source>
</evidence>
<protein>
    <submittedName>
        <fullName evidence="9">Rhomboid family protein</fullName>
    </submittedName>
</protein>
<comment type="caution">
    <text evidence="9">The sequence shown here is derived from an EMBL/GenBank/DDBJ whole genome shotgun (WGS) entry which is preliminary data.</text>
</comment>
<evidence type="ECO:0000259" key="8">
    <source>
        <dbReference type="Pfam" id="PF20216"/>
    </source>
</evidence>
<dbReference type="InterPro" id="IPR046483">
    <property type="entry name" value="DUF6576"/>
</dbReference>
<feature type="transmembrane region" description="Helical" evidence="6">
    <location>
        <begin position="112"/>
        <end position="131"/>
    </location>
</feature>
<feature type="transmembrane region" description="Helical" evidence="6">
    <location>
        <begin position="24"/>
        <end position="45"/>
    </location>
</feature>
<feature type="transmembrane region" description="Helical" evidence="6">
    <location>
        <begin position="171"/>
        <end position="193"/>
    </location>
</feature>
<keyword evidence="10" id="KW-1185">Reference proteome</keyword>
<evidence type="ECO:0000256" key="2">
    <source>
        <dbReference type="ARBA" id="ARBA00022692"/>
    </source>
</evidence>
<evidence type="ECO:0000256" key="1">
    <source>
        <dbReference type="ARBA" id="ARBA00004141"/>
    </source>
</evidence>
<comment type="subcellular location">
    <subcellularLocation>
        <location evidence="1">Membrane</location>
        <topology evidence="1">Multi-pass membrane protein</topology>
    </subcellularLocation>
</comment>
<dbReference type="SUPFAM" id="SSF144091">
    <property type="entry name" value="Rhomboid-like"/>
    <property type="match status" value="1"/>
</dbReference>
<feature type="transmembrane region" description="Helical" evidence="6">
    <location>
        <begin position="143"/>
        <end position="164"/>
    </location>
</feature>
<evidence type="ECO:0000259" key="7">
    <source>
        <dbReference type="Pfam" id="PF01694"/>
    </source>
</evidence>
<evidence type="ECO:0000313" key="9">
    <source>
        <dbReference type="EMBL" id="ELR68128.1"/>
    </source>
</evidence>
<proteinExistence type="predicted"/>
<dbReference type="PATRIC" id="fig|1237149.3.peg.5773"/>
<dbReference type="InterPro" id="IPR022764">
    <property type="entry name" value="Peptidase_S54_rhomboid_dom"/>
</dbReference>
<dbReference type="STRING" id="1237149.C900_00704"/>
<dbReference type="OrthoDB" id="680602at2"/>
<feature type="domain" description="DUF6576" evidence="8">
    <location>
        <begin position="274"/>
        <end position="308"/>
    </location>
</feature>
<evidence type="ECO:0000256" key="5">
    <source>
        <dbReference type="SAM" id="MobiDB-lite"/>
    </source>
</evidence>
<evidence type="ECO:0000256" key="4">
    <source>
        <dbReference type="ARBA" id="ARBA00023136"/>
    </source>
</evidence>
<organism evidence="9 10">
    <name type="scientific">Fulvivirga imtechensis AK7</name>
    <dbReference type="NCBI Taxonomy" id="1237149"/>
    <lineage>
        <taxon>Bacteria</taxon>
        <taxon>Pseudomonadati</taxon>
        <taxon>Bacteroidota</taxon>
        <taxon>Cytophagia</taxon>
        <taxon>Cytophagales</taxon>
        <taxon>Fulvivirgaceae</taxon>
        <taxon>Fulvivirga</taxon>
    </lineage>
</organism>
<keyword evidence="3 6" id="KW-1133">Transmembrane helix</keyword>
<feature type="transmembrane region" description="Helical" evidence="6">
    <location>
        <begin position="74"/>
        <end position="100"/>
    </location>
</feature>
<dbReference type="Proteomes" id="UP000011135">
    <property type="component" value="Unassembled WGS sequence"/>
</dbReference>
<dbReference type="Pfam" id="PF01694">
    <property type="entry name" value="Rhomboid"/>
    <property type="match status" value="1"/>
</dbReference>
<accession>L8JIP3</accession>